<evidence type="ECO:0000313" key="2">
    <source>
        <dbReference type="WBParaSite" id="SVE_0914900.1"/>
    </source>
</evidence>
<keyword evidence="1" id="KW-1185">Reference proteome</keyword>
<dbReference type="WBParaSite" id="SVE_0914900.1">
    <property type="protein sequence ID" value="SVE_0914900.1"/>
    <property type="gene ID" value="SVE_0914900"/>
</dbReference>
<accession>A0A0K0FJS4</accession>
<evidence type="ECO:0000313" key="1">
    <source>
        <dbReference type="Proteomes" id="UP000035680"/>
    </source>
</evidence>
<dbReference type="AlphaFoldDB" id="A0A0K0FJS4"/>
<organism evidence="1 2">
    <name type="scientific">Strongyloides venezuelensis</name>
    <name type="common">Threadworm</name>
    <dbReference type="NCBI Taxonomy" id="75913"/>
    <lineage>
        <taxon>Eukaryota</taxon>
        <taxon>Metazoa</taxon>
        <taxon>Ecdysozoa</taxon>
        <taxon>Nematoda</taxon>
        <taxon>Chromadorea</taxon>
        <taxon>Rhabditida</taxon>
        <taxon>Tylenchina</taxon>
        <taxon>Panagrolaimomorpha</taxon>
        <taxon>Strongyloidoidea</taxon>
        <taxon>Strongyloididae</taxon>
        <taxon>Strongyloides</taxon>
    </lineage>
</organism>
<proteinExistence type="predicted"/>
<name>A0A0K0FJS4_STRVS</name>
<reference evidence="1" key="1">
    <citation type="submission" date="2014-07" db="EMBL/GenBank/DDBJ databases">
        <authorList>
            <person name="Martin A.A"/>
            <person name="De Silva N."/>
        </authorList>
    </citation>
    <scope>NUCLEOTIDE SEQUENCE</scope>
</reference>
<protein>
    <submittedName>
        <fullName evidence="2">Uncharacterized protein</fullName>
    </submittedName>
</protein>
<dbReference type="Proteomes" id="UP000035680">
    <property type="component" value="Unassembled WGS sequence"/>
</dbReference>
<sequence>MFPVIMAYLEEDKLVKNINRGEEIHYQIIDCMTELYLLRRIVNILFSHYISSDDIKTLDIIIGKHLKFMSTETGRLVYKQNLLAHYPNSIIQLKPLTSVSTLRFESGHQLHKSNSLTGKNRVNKSLSIAKKDAYRKCELYAANYNFEKHGRYVPQRNDNVFLMASTNECKNLPNRSKKYSIFRKE</sequence>
<reference evidence="2" key="2">
    <citation type="submission" date="2015-08" db="UniProtKB">
        <authorList>
            <consortium name="WormBaseParasite"/>
        </authorList>
    </citation>
    <scope>IDENTIFICATION</scope>
</reference>